<dbReference type="Gene3D" id="2.40.70.10">
    <property type="entry name" value="Acid Proteases"/>
    <property type="match status" value="1"/>
</dbReference>
<reference evidence="1 2" key="1">
    <citation type="journal article" date="2021" name="Elife">
        <title>Chloroplast acquisition without the gene transfer in kleptoplastic sea slugs, Plakobranchus ocellatus.</title>
        <authorList>
            <person name="Maeda T."/>
            <person name="Takahashi S."/>
            <person name="Yoshida T."/>
            <person name="Shimamura S."/>
            <person name="Takaki Y."/>
            <person name="Nagai Y."/>
            <person name="Toyoda A."/>
            <person name="Suzuki Y."/>
            <person name="Arimoto A."/>
            <person name="Ishii H."/>
            <person name="Satoh N."/>
            <person name="Nishiyama T."/>
            <person name="Hasebe M."/>
            <person name="Maruyama T."/>
            <person name="Minagawa J."/>
            <person name="Obokata J."/>
            <person name="Shigenobu S."/>
        </authorList>
    </citation>
    <scope>NUCLEOTIDE SEQUENCE [LARGE SCALE GENOMIC DNA]</scope>
</reference>
<name>A0AAV4D1J8_9GAST</name>
<dbReference type="EMBL" id="BLXT01007308">
    <property type="protein sequence ID" value="GFO37975.1"/>
    <property type="molecule type" value="Genomic_DNA"/>
</dbReference>
<comment type="caution">
    <text evidence="1">The sequence shown here is derived from an EMBL/GenBank/DDBJ whole genome shotgun (WGS) entry which is preliminary data.</text>
</comment>
<proteinExistence type="predicted"/>
<organism evidence="1 2">
    <name type="scientific">Plakobranchus ocellatus</name>
    <dbReference type="NCBI Taxonomy" id="259542"/>
    <lineage>
        <taxon>Eukaryota</taxon>
        <taxon>Metazoa</taxon>
        <taxon>Spiralia</taxon>
        <taxon>Lophotrochozoa</taxon>
        <taxon>Mollusca</taxon>
        <taxon>Gastropoda</taxon>
        <taxon>Heterobranchia</taxon>
        <taxon>Euthyneura</taxon>
        <taxon>Panpulmonata</taxon>
        <taxon>Sacoglossa</taxon>
        <taxon>Placobranchoidea</taxon>
        <taxon>Plakobranchidae</taxon>
        <taxon>Plakobranchus</taxon>
    </lineage>
</organism>
<keyword evidence="2" id="KW-1185">Reference proteome</keyword>
<protein>
    <submittedName>
        <fullName evidence="1">Pol polyprotein</fullName>
    </submittedName>
</protein>
<dbReference type="Proteomes" id="UP000735302">
    <property type="component" value="Unassembled WGS sequence"/>
</dbReference>
<accession>A0AAV4D1J8</accession>
<evidence type="ECO:0000313" key="2">
    <source>
        <dbReference type="Proteomes" id="UP000735302"/>
    </source>
</evidence>
<evidence type="ECO:0000313" key="1">
    <source>
        <dbReference type="EMBL" id="GFO37975.1"/>
    </source>
</evidence>
<dbReference type="AlphaFoldDB" id="A0AAV4D1J8"/>
<gene>
    <name evidence="1" type="ORF">PoB_006448000</name>
</gene>
<sequence length="173" mass="19044">MVVRGLEQEWCRKNKIVFWKIYDVSVLDTGWTSHVEVDGILKQFKLDTGAAVSVIGNQSINPNQLKPPDKILTGAGRIQLNTLGSTEKTLTCTGKSMKEKLCVVKGQTISLLGGPGCIELGPIAKIGEVRRESKVNDKPDFPKEFPQLFLGLGCLNEPYFQRRLVSMGRVGNA</sequence>
<dbReference type="SUPFAM" id="SSF50630">
    <property type="entry name" value="Acid proteases"/>
    <property type="match status" value="1"/>
</dbReference>
<dbReference type="InterPro" id="IPR021109">
    <property type="entry name" value="Peptidase_aspartic_dom_sf"/>
</dbReference>